<evidence type="ECO:0000313" key="7">
    <source>
        <dbReference type="Proteomes" id="UP000249590"/>
    </source>
</evidence>
<dbReference type="SUPFAM" id="SSF51569">
    <property type="entry name" value="Aldolase"/>
    <property type="match status" value="1"/>
</dbReference>
<dbReference type="PANTHER" id="PTHR30246:SF1">
    <property type="entry name" value="2-DEHYDRO-3-DEOXY-6-PHOSPHOGALACTONATE ALDOLASE-RELATED"/>
    <property type="match status" value="1"/>
</dbReference>
<evidence type="ECO:0000256" key="4">
    <source>
        <dbReference type="ARBA" id="ARBA00023239"/>
    </source>
</evidence>
<dbReference type="EMBL" id="QHHQ01000004">
    <property type="protein sequence ID" value="RAH99942.1"/>
    <property type="molecule type" value="Genomic_DNA"/>
</dbReference>
<dbReference type="CDD" id="cd00452">
    <property type="entry name" value="KDPG_aldolase"/>
    <property type="match status" value="1"/>
</dbReference>
<comment type="subunit">
    <text evidence="3">Homotrimer.</text>
</comment>
<dbReference type="EC" id="4.1.2.21" evidence="6"/>
<keyword evidence="7" id="KW-1185">Reference proteome</keyword>
<dbReference type="RefSeq" id="WP_111348354.1">
    <property type="nucleotide sequence ID" value="NZ_QHHQ01000004.1"/>
</dbReference>
<keyword evidence="5" id="KW-0119">Carbohydrate metabolism</keyword>
<dbReference type="PANTHER" id="PTHR30246">
    <property type="entry name" value="2-KETO-3-DEOXY-6-PHOSPHOGLUCONATE ALDOLASE"/>
    <property type="match status" value="1"/>
</dbReference>
<comment type="pathway">
    <text evidence="1">Carbohydrate acid metabolism.</text>
</comment>
<gene>
    <name evidence="6" type="ORF">DLJ53_19580</name>
</gene>
<evidence type="ECO:0000256" key="5">
    <source>
        <dbReference type="ARBA" id="ARBA00023277"/>
    </source>
</evidence>
<protein>
    <submittedName>
        <fullName evidence="6">2-dehydro-3-deoxy-6-phosphogalactonate aldolase</fullName>
        <ecNumber evidence="6">4.1.2.21</ecNumber>
    </submittedName>
</protein>
<evidence type="ECO:0000313" key="6">
    <source>
        <dbReference type="EMBL" id="RAH99942.1"/>
    </source>
</evidence>
<dbReference type="Pfam" id="PF01081">
    <property type="entry name" value="Aldolase"/>
    <property type="match status" value="1"/>
</dbReference>
<keyword evidence="4 6" id="KW-0456">Lyase</keyword>
<dbReference type="InterPro" id="IPR000887">
    <property type="entry name" value="Aldlse_KDPG_KHG"/>
</dbReference>
<dbReference type="InterPro" id="IPR013785">
    <property type="entry name" value="Aldolase_TIM"/>
</dbReference>
<sequence>MTLDDALKSMPVVAVLRGLSPDEAEGVGQALLDAAIPVMEVPLNSPDPFRSIRIQADRFGGSSIVGAGTVLVPEDVSRVADAGGTIIVSPNFDEEVVKATKRCGLLSVPGVFTPSEAFRALAAGADALKLFPGDGLSPKVVKAMRAVLPKGTRLVVTGGVDANNIGEWLAGGADGVGIGSALYKPGKSLADVAADAKSFAAATRAAMGR</sequence>
<proteinExistence type="inferred from homology"/>
<comment type="caution">
    <text evidence="6">The sequence shown here is derived from an EMBL/GenBank/DDBJ whole genome shotgun (WGS) entry which is preliminary data.</text>
</comment>
<reference evidence="6 7" key="1">
    <citation type="submission" date="2018-05" db="EMBL/GenBank/DDBJ databases">
        <title>Acuticoccus sediminis sp. nov., isolated from deep-sea sediment of Indian Ocean.</title>
        <authorList>
            <person name="Liu X."/>
            <person name="Lai Q."/>
            <person name="Du Y."/>
            <person name="Sun F."/>
            <person name="Zhang X."/>
            <person name="Wang S."/>
            <person name="Shao Z."/>
        </authorList>
    </citation>
    <scope>NUCLEOTIDE SEQUENCE [LARGE SCALE GENOMIC DNA]</scope>
    <source>
        <strain evidence="6 7">PTG4-2</strain>
    </source>
</reference>
<organism evidence="6 7">
    <name type="scientific">Acuticoccus sediminis</name>
    <dbReference type="NCBI Taxonomy" id="2184697"/>
    <lineage>
        <taxon>Bacteria</taxon>
        <taxon>Pseudomonadati</taxon>
        <taxon>Pseudomonadota</taxon>
        <taxon>Alphaproteobacteria</taxon>
        <taxon>Hyphomicrobiales</taxon>
        <taxon>Amorphaceae</taxon>
        <taxon>Acuticoccus</taxon>
    </lineage>
</organism>
<accession>A0A8B2NRH1</accession>
<evidence type="ECO:0000256" key="1">
    <source>
        <dbReference type="ARBA" id="ARBA00004761"/>
    </source>
</evidence>
<evidence type="ECO:0000256" key="3">
    <source>
        <dbReference type="ARBA" id="ARBA00011233"/>
    </source>
</evidence>
<dbReference type="Gene3D" id="3.20.20.70">
    <property type="entry name" value="Aldolase class I"/>
    <property type="match status" value="1"/>
</dbReference>
<dbReference type="OrthoDB" id="7204076at2"/>
<dbReference type="AlphaFoldDB" id="A0A8B2NRH1"/>
<dbReference type="GO" id="GO:0008674">
    <property type="term" value="F:2-dehydro-3-deoxy-6-phosphogalactonate aldolase activity"/>
    <property type="evidence" value="ECO:0007669"/>
    <property type="project" value="UniProtKB-EC"/>
</dbReference>
<dbReference type="NCBIfam" id="NF006600">
    <property type="entry name" value="PRK09140.1"/>
    <property type="match status" value="1"/>
</dbReference>
<evidence type="ECO:0000256" key="2">
    <source>
        <dbReference type="ARBA" id="ARBA00006906"/>
    </source>
</evidence>
<dbReference type="Proteomes" id="UP000249590">
    <property type="component" value="Unassembled WGS sequence"/>
</dbReference>
<name>A0A8B2NRH1_9HYPH</name>
<comment type="similarity">
    <text evidence="2">Belongs to the KHG/KDPG aldolase family.</text>
</comment>